<evidence type="ECO:0000313" key="4">
    <source>
        <dbReference type="EMBL" id="CAE4577688.1"/>
    </source>
</evidence>
<feature type="domain" description="Cyclin-like" evidence="3">
    <location>
        <begin position="77"/>
        <end position="166"/>
    </location>
</feature>
<dbReference type="InterPro" id="IPR006671">
    <property type="entry name" value="Cyclin_N"/>
</dbReference>
<dbReference type="InterPro" id="IPR004367">
    <property type="entry name" value="Cyclin_C-dom"/>
</dbReference>
<dbReference type="Gene3D" id="1.10.472.10">
    <property type="entry name" value="Cyclin-like"/>
    <property type="match status" value="2"/>
</dbReference>
<gene>
    <name evidence="4" type="ORF">DBRI00130_LOCUS38</name>
</gene>
<dbReference type="InterPro" id="IPR013763">
    <property type="entry name" value="Cyclin-like_dom"/>
</dbReference>
<dbReference type="InterPro" id="IPR039361">
    <property type="entry name" value="Cyclin"/>
</dbReference>
<name>A0A7S4QAN9_9STRA</name>
<keyword evidence="1 2" id="KW-0195">Cyclin</keyword>
<dbReference type="SMART" id="SM00385">
    <property type="entry name" value="CYCLIN"/>
    <property type="match status" value="1"/>
</dbReference>
<evidence type="ECO:0000259" key="3">
    <source>
        <dbReference type="SMART" id="SM00385"/>
    </source>
</evidence>
<organism evidence="4">
    <name type="scientific">Ditylum brightwellii</name>
    <dbReference type="NCBI Taxonomy" id="49249"/>
    <lineage>
        <taxon>Eukaryota</taxon>
        <taxon>Sar</taxon>
        <taxon>Stramenopiles</taxon>
        <taxon>Ochrophyta</taxon>
        <taxon>Bacillariophyta</taxon>
        <taxon>Mediophyceae</taxon>
        <taxon>Lithodesmiophycidae</taxon>
        <taxon>Lithodesmiales</taxon>
        <taxon>Lithodesmiaceae</taxon>
        <taxon>Ditylum</taxon>
    </lineage>
</organism>
<comment type="similarity">
    <text evidence="2">Belongs to the cyclin family.</text>
</comment>
<accession>A0A7S4QAN9</accession>
<dbReference type="FunFam" id="1.10.472.10:FF:000093">
    <property type="entry name" value="Predicted protein"/>
    <property type="match status" value="1"/>
</dbReference>
<dbReference type="PANTHER" id="PTHR10177">
    <property type="entry name" value="CYCLINS"/>
    <property type="match status" value="1"/>
</dbReference>
<evidence type="ECO:0000256" key="1">
    <source>
        <dbReference type="ARBA" id="ARBA00023127"/>
    </source>
</evidence>
<protein>
    <recommendedName>
        <fullName evidence="3">Cyclin-like domain-containing protein</fullName>
    </recommendedName>
</protein>
<dbReference type="EMBL" id="HBNS01000043">
    <property type="protein sequence ID" value="CAE4577688.1"/>
    <property type="molecule type" value="Transcribed_RNA"/>
</dbReference>
<evidence type="ECO:0000256" key="2">
    <source>
        <dbReference type="RuleBase" id="RU000383"/>
    </source>
</evidence>
<sequence length="343" mass="39020">MKGTQQHTLCTKMNSEELSSQIEIMLMQECGAYACHDYLGMDFTKRLSRQDIWRKHASHALKISAPIDAECRFKMSRWCYQVVDHCGFDRESVSVAMSYLDRFLATDVGITALIDRKTFQLVVMTTLYTAVKLLEKERMNPSFVTAVSGGTFTEKDITDTEIAILYALDWRIHPPTALAFTRYFLSLIPSKYASDTLKNFIVEVSRLQVELAVTNYSFVTTRPSTIAIASILNTMDFMDEKCLPDGLRRTIVRILERNLPIDLWTEEVYEVKSGLMNEIVNNPTYQVQGIAAHMISTTIKSRRAQENLGLSPKSVRQSHDIFENFISSVSSALHERDNISAKP</sequence>
<dbReference type="Pfam" id="PF02984">
    <property type="entry name" value="Cyclin_C"/>
    <property type="match status" value="1"/>
</dbReference>
<dbReference type="Pfam" id="PF00134">
    <property type="entry name" value="Cyclin_N"/>
    <property type="match status" value="1"/>
</dbReference>
<dbReference type="SUPFAM" id="SSF47954">
    <property type="entry name" value="Cyclin-like"/>
    <property type="match status" value="1"/>
</dbReference>
<reference evidence="4" key="1">
    <citation type="submission" date="2021-01" db="EMBL/GenBank/DDBJ databases">
        <authorList>
            <person name="Corre E."/>
            <person name="Pelletier E."/>
            <person name="Niang G."/>
            <person name="Scheremetjew M."/>
            <person name="Finn R."/>
            <person name="Kale V."/>
            <person name="Holt S."/>
            <person name="Cochrane G."/>
            <person name="Meng A."/>
            <person name="Brown T."/>
            <person name="Cohen L."/>
        </authorList>
    </citation>
    <scope>NUCLEOTIDE SEQUENCE</scope>
    <source>
        <strain evidence="4">GSO104</strain>
    </source>
</reference>
<dbReference type="InterPro" id="IPR036915">
    <property type="entry name" value="Cyclin-like_sf"/>
</dbReference>
<dbReference type="AlphaFoldDB" id="A0A7S4QAN9"/>
<proteinExistence type="inferred from homology"/>